<keyword evidence="4" id="KW-1185">Reference proteome</keyword>
<dbReference type="AlphaFoldDB" id="A0A510E478"/>
<evidence type="ECO:0000313" key="5">
    <source>
        <dbReference type="Proteomes" id="UP000325030"/>
    </source>
</evidence>
<keyword evidence="1" id="KW-0812">Transmembrane</keyword>
<feature type="transmembrane region" description="Helical" evidence="1">
    <location>
        <begin position="7"/>
        <end position="25"/>
    </location>
</feature>
<gene>
    <name evidence="2" type="ORF">IC006_1860</name>
    <name evidence="3" type="ORF">IC007_1868</name>
</gene>
<name>A0A510E478_9CREN</name>
<sequence>MNSSDKILLLRGILGLLSGVVTLVLPNYTVFLISIIVSYSISVVVSKVVFNVQGKWDTLGRGVVTLLLSWFLTVLIIYNFIHS</sequence>
<dbReference type="EMBL" id="AP018930">
    <property type="protein sequence ID" value="BBG27323.1"/>
    <property type="molecule type" value="Genomic_DNA"/>
</dbReference>
<dbReference type="EMBL" id="AP018929">
    <property type="protein sequence ID" value="BBG24535.1"/>
    <property type="molecule type" value="Genomic_DNA"/>
</dbReference>
<evidence type="ECO:0000313" key="4">
    <source>
        <dbReference type="Proteomes" id="UP000322983"/>
    </source>
</evidence>
<reference evidence="3 4" key="2">
    <citation type="journal article" date="2020" name="Int. J. Syst. Evol. Microbiol.">
        <title>Sulfuracidifex tepidarius gen. nov., sp. nov. and transfer of Sulfolobus metallicus Huber and Stetter 1992 to the genus Sulfuracidifex as Sulfuracidifex metallicus comb. nov.</title>
        <authorList>
            <person name="Itoh T."/>
            <person name="Miura T."/>
            <person name="Sakai H.D."/>
            <person name="Kato S."/>
            <person name="Ohkuma M."/>
            <person name="Takashina T."/>
        </authorList>
    </citation>
    <scope>NUCLEOTIDE SEQUENCE</scope>
    <source>
        <strain evidence="2 4">IC-006</strain>
        <strain evidence="3">IC-007</strain>
    </source>
</reference>
<dbReference type="Proteomes" id="UP000322983">
    <property type="component" value="Chromosome"/>
</dbReference>
<protein>
    <submittedName>
        <fullName evidence="3">Uncharacterized protein</fullName>
    </submittedName>
</protein>
<reference evidence="5" key="1">
    <citation type="submission" date="2018-09" db="EMBL/GenBank/DDBJ databases">
        <title>Complete Genome Sequencing of Sulfolobus sp. JCM 16834.</title>
        <authorList>
            <person name="Kato S."/>
            <person name="Itoh T."/>
            <person name="Ohkuma M."/>
        </authorList>
    </citation>
    <scope>NUCLEOTIDE SEQUENCE [LARGE SCALE GENOMIC DNA]</scope>
    <source>
        <strain evidence="5">IC-007</strain>
    </source>
</reference>
<feature type="transmembrane region" description="Helical" evidence="1">
    <location>
        <begin position="31"/>
        <end position="50"/>
    </location>
</feature>
<accession>A0A510DWH0</accession>
<dbReference type="Proteomes" id="UP000325030">
    <property type="component" value="Chromosome"/>
</dbReference>
<evidence type="ECO:0000256" key="1">
    <source>
        <dbReference type="SAM" id="Phobius"/>
    </source>
</evidence>
<feature type="transmembrane region" description="Helical" evidence="1">
    <location>
        <begin position="62"/>
        <end position="81"/>
    </location>
</feature>
<keyword evidence="1" id="KW-0472">Membrane</keyword>
<keyword evidence="1" id="KW-1133">Transmembrane helix</keyword>
<evidence type="ECO:0000313" key="3">
    <source>
        <dbReference type="EMBL" id="BBG27323.1"/>
    </source>
</evidence>
<proteinExistence type="predicted"/>
<dbReference type="STRING" id="1294262.GCA_001316085_00144"/>
<evidence type="ECO:0000313" key="2">
    <source>
        <dbReference type="EMBL" id="BBG24535.1"/>
    </source>
</evidence>
<organism evidence="3 5">
    <name type="scientific">Sulfuracidifex tepidarius</name>
    <dbReference type="NCBI Taxonomy" id="1294262"/>
    <lineage>
        <taxon>Archaea</taxon>
        <taxon>Thermoproteota</taxon>
        <taxon>Thermoprotei</taxon>
        <taxon>Sulfolobales</taxon>
        <taxon>Sulfolobaceae</taxon>
        <taxon>Sulfuracidifex</taxon>
    </lineage>
</organism>
<dbReference type="KEGG" id="step:IC006_1860"/>
<accession>A0A510E478</accession>